<name>A0A9Q0G3B4_9ROSI</name>
<dbReference type="EMBL" id="JAKUCV010002724">
    <property type="protein sequence ID" value="KAJ4841599.1"/>
    <property type="molecule type" value="Genomic_DNA"/>
</dbReference>
<protein>
    <submittedName>
        <fullName evidence="1">Uncharacterized protein</fullName>
    </submittedName>
</protein>
<reference evidence="1" key="2">
    <citation type="journal article" date="2023" name="Plants (Basel)">
        <title>Annotation of the Turnera subulata (Passifloraceae) Draft Genome Reveals the S-Locus Evolved after the Divergence of Turneroideae from Passifloroideae in a Stepwise Manner.</title>
        <authorList>
            <person name="Henning P.M."/>
            <person name="Roalson E.H."/>
            <person name="Mir W."/>
            <person name="McCubbin A.G."/>
            <person name="Shore J.S."/>
        </authorList>
    </citation>
    <scope>NUCLEOTIDE SEQUENCE</scope>
    <source>
        <strain evidence="1">F60SS</strain>
    </source>
</reference>
<organism evidence="1 2">
    <name type="scientific">Turnera subulata</name>
    <dbReference type="NCBI Taxonomy" id="218843"/>
    <lineage>
        <taxon>Eukaryota</taxon>
        <taxon>Viridiplantae</taxon>
        <taxon>Streptophyta</taxon>
        <taxon>Embryophyta</taxon>
        <taxon>Tracheophyta</taxon>
        <taxon>Spermatophyta</taxon>
        <taxon>Magnoliopsida</taxon>
        <taxon>eudicotyledons</taxon>
        <taxon>Gunneridae</taxon>
        <taxon>Pentapetalae</taxon>
        <taxon>rosids</taxon>
        <taxon>fabids</taxon>
        <taxon>Malpighiales</taxon>
        <taxon>Passifloraceae</taxon>
        <taxon>Turnera</taxon>
    </lineage>
</organism>
<evidence type="ECO:0000313" key="2">
    <source>
        <dbReference type="Proteomes" id="UP001141552"/>
    </source>
</evidence>
<evidence type="ECO:0000313" key="1">
    <source>
        <dbReference type="EMBL" id="KAJ4841599.1"/>
    </source>
</evidence>
<comment type="caution">
    <text evidence="1">The sequence shown here is derived from an EMBL/GenBank/DDBJ whole genome shotgun (WGS) entry which is preliminary data.</text>
</comment>
<reference evidence="1" key="1">
    <citation type="submission" date="2022-02" db="EMBL/GenBank/DDBJ databases">
        <authorList>
            <person name="Henning P.M."/>
            <person name="McCubbin A.G."/>
            <person name="Shore J.S."/>
        </authorList>
    </citation>
    <scope>NUCLEOTIDE SEQUENCE</scope>
    <source>
        <strain evidence="1">F60SS</strain>
        <tissue evidence="1">Leaves</tissue>
    </source>
</reference>
<gene>
    <name evidence="1" type="ORF">Tsubulata_045782</name>
</gene>
<sequence length="90" mass="10434">MYRHEKINLANKENKRVRPLNKLVGGAMLLDHTVVNNSPMGDDDLEYRLQKIEDGLNQLDSKIATTVIAENSKLEKRLQEQMRVQFQEVL</sequence>
<keyword evidence="2" id="KW-1185">Reference proteome</keyword>
<proteinExistence type="predicted"/>
<dbReference type="Proteomes" id="UP001141552">
    <property type="component" value="Unassembled WGS sequence"/>
</dbReference>
<accession>A0A9Q0G3B4</accession>
<dbReference type="AlphaFoldDB" id="A0A9Q0G3B4"/>